<comment type="similarity">
    <text evidence="3">Belongs to the methyl-accepting chemotaxis (MCP) protein family.</text>
</comment>
<dbReference type="Proteomes" id="UP000629025">
    <property type="component" value="Unassembled WGS sequence"/>
</dbReference>
<evidence type="ECO:0000313" key="9">
    <source>
        <dbReference type="Proteomes" id="UP000629025"/>
    </source>
</evidence>
<dbReference type="Gene3D" id="1.10.287.950">
    <property type="entry name" value="Methyl-accepting chemotaxis protein"/>
    <property type="match status" value="1"/>
</dbReference>
<comment type="subcellular location">
    <subcellularLocation>
        <location evidence="1">Membrane</location>
    </subcellularLocation>
</comment>
<evidence type="ECO:0000259" key="6">
    <source>
        <dbReference type="PROSITE" id="PS50111"/>
    </source>
</evidence>
<dbReference type="EMBL" id="BMIJ01000007">
    <property type="protein sequence ID" value="GGC05556.1"/>
    <property type="molecule type" value="Genomic_DNA"/>
</dbReference>
<evidence type="ECO:0000259" key="7">
    <source>
        <dbReference type="PROSITE" id="PS50885"/>
    </source>
</evidence>
<proteinExistence type="inferred from homology"/>
<dbReference type="InterPro" id="IPR003660">
    <property type="entry name" value="HAMP_dom"/>
</dbReference>
<feature type="transmembrane region" description="Helical" evidence="5">
    <location>
        <begin position="7"/>
        <end position="28"/>
    </location>
</feature>
<dbReference type="PROSITE" id="PS50885">
    <property type="entry name" value="HAMP"/>
    <property type="match status" value="1"/>
</dbReference>
<comment type="caution">
    <text evidence="8">The sequence shown here is derived from an EMBL/GenBank/DDBJ whole genome shotgun (WGS) entry which is preliminary data.</text>
</comment>
<keyword evidence="5" id="KW-0812">Transmembrane</keyword>
<keyword evidence="5" id="KW-1133">Transmembrane helix</keyword>
<dbReference type="Pfam" id="PF00015">
    <property type="entry name" value="MCPsignal"/>
    <property type="match status" value="1"/>
</dbReference>
<evidence type="ECO:0000313" key="8">
    <source>
        <dbReference type="EMBL" id="GGC05556.1"/>
    </source>
</evidence>
<dbReference type="PANTHER" id="PTHR32089">
    <property type="entry name" value="METHYL-ACCEPTING CHEMOTAXIS PROTEIN MCPB"/>
    <property type="match status" value="1"/>
</dbReference>
<organism evidence="8 9">
    <name type="scientific">Marinobacterium zhoushanense</name>
    <dbReference type="NCBI Taxonomy" id="1679163"/>
    <lineage>
        <taxon>Bacteria</taxon>
        <taxon>Pseudomonadati</taxon>
        <taxon>Pseudomonadota</taxon>
        <taxon>Gammaproteobacteria</taxon>
        <taxon>Oceanospirillales</taxon>
        <taxon>Oceanospirillaceae</taxon>
        <taxon>Marinobacterium</taxon>
    </lineage>
</organism>
<evidence type="ECO:0000256" key="2">
    <source>
        <dbReference type="ARBA" id="ARBA00023224"/>
    </source>
</evidence>
<dbReference type="InterPro" id="IPR004089">
    <property type="entry name" value="MCPsignal_dom"/>
</dbReference>
<protein>
    <submittedName>
        <fullName evidence="8">Methyl-accepting chemotaxis protein</fullName>
    </submittedName>
</protein>
<dbReference type="SMART" id="SM00304">
    <property type="entry name" value="HAMP"/>
    <property type="match status" value="1"/>
</dbReference>
<evidence type="ECO:0000256" key="1">
    <source>
        <dbReference type="ARBA" id="ARBA00004370"/>
    </source>
</evidence>
<feature type="transmembrane region" description="Helical" evidence="5">
    <location>
        <begin position="423"/>
        <end position="444"/>
    </location>
</feature>
<name>A0ABQ1KRH5_9GAMM</name>
<feature type="domain" description="HAMP" evidence="7">
    <location>
        <begin position="442"/>
        <end position="497"/>
    </location>
</feature>
<dbReference type="Pfam" id="PF00672">
    <property type="entry name" value="HAMP"/>
    <property type="match status" value="1"/>
</dbReference>
<dbReference type="PROSITE" id="PS50111">
    <property type="entry name" value="CHEMOTAXIS_TRANSDUC_2"/>
    <property type="match status" value="1"/>
</dbReference>
<reference evidence="9" key="1">
    <citation type="journal article" date="2019" name="Int. J. Syst. Evol. Microbiol.">
        <title>The Global Catalogue of Microorganisms (GCM) 10K type strain sequencing project: providing services to taxonomists for standard genome sequencing and annotation.</title>
        <authorList>
            <consortium name="The Broad Institute Genomics Platform"/>
            <consortium name="The Broad Institute Genome Sequencing Center for Infectious Disease"/>
            <person name="Wu L."/>
            <person name="Ma J."/>
        </authorList>
    </citation>
    <scope>NUCLEOTIDE SEQUENCE [LARGE SCALE GENOMIC DNA]</scope>
    <source>
        <strain evidence="9">CGMCC 1.15341</strain>
    </source>
</reference>
<gene>
    <name evidence="8" type="ORF">GCM10011352_34690</name>
</gene>
<evidence type="ECO:0000256" key="5">
    <source>
        <dbReference type="SAM" id="Phobius"/>
    </source>
</evidence>
<evidence type="ECO:0000256" key="3">
    <source>
        <dbReference type="ARBA" id="ARBA00029447"/>
    </source>
</evidence>
<accession>A0ABQ1KRH5</accession>
<dbReference type="CDD" id="cd06225">
    <property type="entry name" value="HAMP"/>
    <property type="match status" value="1"/>
</dbReference>
<keyword evidence="2 4" id="KW-0807">Transducer</keyword>
<dbReference type="Gene3D" id="6.10.340.10">
    <property type="match status" value="1"/>
</dbReference>
<sequence length="775" mass="84756">MAIRTRLLLSIIAIAVIPLIIASALITWSTEQQVDAALRQTLTDRLVAIREMKKTQLQDEFETLRQITVSIASRTETLRALSDFSRSFNAAAQPDSELNASLDRFYRGALLKRMRASSPQTAAQSIDRMLGALDGATREYQARYISLNPNPLGAKQLLMQADNSHQFDDRYDLYHGLYHPQLLKLQQQFGFYDLMLVDPDGRVIYSVLKEIAFATSLQQGPFADSLLAESWRQSRDTEPGNVNMTDMAPFAPSYGKPALFMSTPVDSDGERLGSLIVQIPGDRISRVLTSGERWQDVGMGQSGEALLVGQDRRLRSQSRLLQEDPQEYFAKLDLQGNQDRLETIRNLSTAISLQKVDSGAVRKALAGESGVEFDMGYYGTPVISAYTPINLMGRSWVLLSEISQREAFAEKELMIRSLTHTSAVTVLVTLVIAIVAGLAIARVLTHPLRILVDRLREIARGDGDLSVQLQSANRKDEIGELSRAFNDFVGKIRALVVAVSGTGQQLTALASDLHLTTDATDRHMASQREQSRSIASAMTEFAASINEVASSSRETLDTMGRADEASLLGAECAHSSAAEIADLVKQTQASAASITQLSDDIGQISKVLEVIDGIAEQTSLLSLNAAIEAARAGEQGRGFAVVADEVRALSSRTQDATIDIQQMIERLRRSAQDAVMRSADTVERANRSIANTTRTADELAQIRELVTEIKGMHSQITAAVTQQQSTVGMMETSIVAIDSLSDVTLQGARDASERAEHLRTLANQLGELVGRFRTG</sequence>
<dbReference type="SMART" id="SM00283">
    <property type="entry name" value="MA"/>
    <property type="match status" value="1"/>
</dbReference>
<evidence type="ECO:0000256" key="4">
    <source>
        <dbReference type="PROSITE-ProRule" id="PRU00284"/>
    </source>
</evidence>
<dbReference type="CDD" id="cd11386">
    <property type="entry name" value="MCP_signal"/>
    <property type="match status" value="1"/>
</dbReference>
<dbReference type="SUPFAM" id="SSF58104">
    <property type="entry name" value="Methyl-accepting chemotaxis protein (MCP) signaling domain"/>
    <property type="match status" value="1"/>
</dbReference>
<keyword evidence="5" id="KW-0472">Membrane</keyword>
<feature type="domain" description="Methyl-accepting transducer" evidence="6">
    <location>
        <begin position="502"/>
        <end position="738"/>
    </location>
</feature>
<dbReference type="RefSeq" id="WP_188750632.1">
    <property type="nucleotide sequence ID" value="NZ_BMIJ01000007.1"/>
</dbReference>
<dbReference type="PANTHER" id="PTHR32089:SF112">
    <property type="entry name" value="LYSOZYME-LIKE PROTEIN-RELATED"/>
    <property type="match status" value="1"/>
</dbReference>
<keyword evidence="9" id="KW-1185">Reference proteome</keyword>